<proteinExistence type="inferred from homology"/>
<dbReference type="InterPro" id="IPR000425">
    <property type="entry name" value="MIP"/>
</dbReference>
<evidence type="ECO:0000256" key="10">
    <source>
        <dbReference type="SAM" id="Phobius"/>
    </source>
</evidence>
<keyword evidence="6 10" id="KW-1133">Transmembrane helix</keyword>
<dbReference type="SUPFAM" id="SSF81338">
    <property type="entry name" value="Aquaporin-like"/>
    <property type="match status" value="1"/>
</dbReference>
<keyword evidence="5" id="KW-0677">Repeat</keyword>
<keyword evidence="3 8" id="KW-0813">Transport</keyword>
<feature type="transmembrane region" description="Helical" evidence="10">
    <location>
        <begin position="208"/>
        <end position="226"/>
    </location>
</feature>
<organism evidence="11 12">
    <name type="scientific">Candolleomyces eurysporus</name>
    <dbReference type="NCBI Taxonomy" id="2828524"/>
    <lineage>
        <taxon>Eukaryota</taxon>
        <taxon>Fungi</taxon>
        <taxon>Dikarya</taxon>
        <taxon>Basidiomycota</taxon>
        <taxon>Agaricomycotina</taxon>
        <taxon>Agaricomycetes</taxon>
        <taxon>Agaricomycetidae</taxon>
        <taxon>Agaricales</taxon>
        <taxon>Agaricineae</taxon>
        <taxon>Psathyrellaceae</taxon>
        <taxon>Candolleomyces</taxon>
    </lineage>
</organism>
<dbReference type="GO" id="GO:0005886">
    <property type="term" value="C:plasma membrane"/>
    <property type="evidence" value="ECO:0007669"/>
    <property type="project" value="TreeGrafter"/>
</dbReference>
<dbReference type="Gene3D" id="1.20.1080.10">
    <property type="entry name" value="Glycerol uptake facilitator protein"/>
    <property type="match status" value="1"/>
</dbReference>
<feature type="compositionally biased region" description="Basic and acidic residues" evidence="9">
    <location>
        <begin position="43"/>
        <end position="54"/>
    </location>
</feature>
<evidence type="ECO:0000256" key="1">
    <source>
        <dbReference type="ARBA" id="ARBA00004141"/>
    </source>
</evidence>
<feature type="transmembrane region" description="Helical" evidence="10">
    <location>
        <begin position="90"/>
        <end position="109"/>
    </location>
</feature>
<evidence type="ECO:0000313" key="12">
    <source>
        <dbReference type="Proteomes" id="UP001140091"/>
    </source>
</evidence>
<evidence type="ECO:0000256" key="7">
    <source>
        <dbReference type="ARBA" id="ARBA00023136"/>
    </source>
</evidence>
<dbReference type="InterPro" id="IPR023271">
    <property type="entry name" value="Aquaporin-like"/>
</dbReference>
<dbReference type="OrthoDB" id="3222at2759"/>
<dbReference type="PRINTS" id="PR00783">
    <property type="entry name" value="MINTRINSICP"/>
</dbReference>
<comment type="subcellular location">
    <subcellularLocation>
        <location evidence="1">Membrane</location>
        <topology evidence="1">Multi-pass membrane protein</topology>
    </subcellularLocation>
</comment>
<evidence type="ECO:0000256" key="6">
    <source>
        <dbReference type="ARBA" id="ARBA00022989"/>
    </source>
</evidence>
<dbReference type="InterPro" id="IPR050363">
    <property type="entry name" value="MIP/Aquaporin"/>
</dbReference>
<evidence type="ECO:0000256" key="4">
    <source>
        <dbReference type="ARBA" id="ARBA00022692"/>
    </source>
</evidence>
<reference evidence="11" key="1">
    <citation type="submission" date="2022-06" db="EMBL/GenBank/DDBJ databases">
        <title>Genome Sequence of Candolleomyces eurysporus.</title>
        <authorList>
            <person name="Buettner E."/>
        </authorList>
    </citation>
    <scope>NUCLEOTIDE SEQUENCE</scope>
    <source>
        <strain evidence="11">VTCC 930004</strain>
    </source>
</reference>
<keyword evidence="4 8" id="KW-0812">Transmembrane</keyword>
<dbReference type="GO" id="GO:0015250">
    <property type="term" value="F:water channel activity"/>
    <property type="evidence" value="ECO:0007669"/>
    <property type="project" value="TreeGrafter"/>
</dbReference>
<dbReference type="EMBL" id="JANBPK010001208">
    <property type="protein sequence ID" value="KAJ2924720.1"/>
    <property type="molecule type" value="Genomic_DNA"/>
</dbReference>
<accession>A0A9W8IY10</accession>
<feature type="compositionally biased region" description="Low complexity" evidence="9">
    <location>
        <begin position="24"/>
        <end position="33"/>
    </location>
</feature>
<evidence type="ECO:0000313" key="11">
    <source>
        <dbReference type="EMBL" id="KAJ2924720.1"/>
    </source>
</evidence>
<dbReference type="PANTHER" id="PTHR43829:SF29">
    <property type="entry name" value="AQUAPORIN 9"/>
    <property type="match status" value="1"/>
</dbReference>
<protein>
    <recommendedName>
        <fullName evidence="13">Aquaporin-like protein</fullName>
    </recommendedName>
</protein>
<feature type="transmembrane region" description="Helical" evidence="10">
    <location>
        <begin position="153"/>
        <end position="172"/>
    </location>
</feature>
<feature type="compositionally biased region" description="Polar residues" evidence="9">
    <location>
        <begin position="1"/>
        <end position="10"/>
    </location>
</feature>
<gene>
    <name evidence="11" type="ORF">H1R20_g12365</name>
</gene>
<dbReference type="GO" id="GO:0015254">
    <property type="term" value="F:glycerol channel activity"/>
    <property type="evidence" value="ECO:0007669"/>
    <property type="project" value="TreeGrafter"/>
</dbReference>
<dbReference type="PANTHER" id="PTHR43829">
    <property type="entry name" value="AQUAPORIN OR AQUAGLYCEROPORIN RELATED"/>
    <property type="match status" value="1"/>
</dbReference>
<evidence type="ECO:0000256" key="8">
    <source>
        <dbReference type="RuleBase" id="RU000477"/>
    </source>
</evidence>
<keyword evidence="7 10" id="KW-0472">Membrane</keyword>
<dbReference type="AlphaFoldDB" id="A0A9W8IY10"/>
<feature type="transmembrane region" description="Helical" evidence="10">
    <location>
        <begin position="257"/>
        <end position="277"/>
    </location>
</feature>
<evidence type="ECO:0000256" key="9">
    <source>
        <dbReference type="SAM" id="MobiDB-lite"/>
    </source>
</evidence>
<keyword evidence="12" id="KW-1185">Reference proteome</keyword>
<name>A0A9W8IY10_9AGAR</name>
<comment type="caution">
    <text evidence="11">The sequence shown here is derived from an EMBL/GenBank/DDBJ whole genome shotgun (WGS) entry which is preliminary data.</text>
</comment>
<sequence>MATQLPQYSSPERRGQMDAPQGVRSSSSRPPSSILSDKQATTLKEHSQIPKPDNDTMPSSSAENGKIAPTLERNPVARARAWLMPYAAEFLGVMVFVMFGCGANCQVNLTRNPSTSPGFQAGSWTSLSLGWGAGLAVAVWVSGGHVNPAVPGFWLSQLLGGICGAGIVYGNYLRAIDINEGGTGIRTLSTAGYFGTIPVSYLSNAECFVSELIGTALLVLSLFALLDKSKNNWHSGFAYNPARDLGPRMFTAMLGWYWLYAPIIGDFLGGLIGAGLYDLFLYKEKSNVVSKLLQWRDRRRTRALSNGGDQTTESV</sequence>
<feature type="region of interest" description="Disordered" evidence="9">
    <location>
        <begin position="1"/>
        <end position="69"/>
    </location>
</feature>
<comment type="similarity">
    <text evidence="2 8">Belongs to the MIP/aquaporin (TC 1.A.8) family.</text>
</comment>
<dbReference type="Pfam" id="PF00230">
    <property type="entry name" value="MIP"/>
    <property type="match status" value="1"/>
</dbReference>
<feature type="non-terminal residue" evidence="11">
    <location>
        <position position="1"/>
    </location>
</feature>
<evidence type="ECO:0000256" key="3">
    <source>
        <dbReference type="ARBA" id="ARBA00022448"/>
    </source>
</evidence>
<dbReference type="Proteomes" id="UP001140091">
    <property type="component" value="Unassembled WGS sequence"/>
</dbReference>
<evidence type="ECO:0000256" key="5">
    <source>
        <dbReference type="ARBA" id="ARBA00022737"/>
    </source>
</evidence>
<evidence type="ECO:0008006" key="13">
    <source>
        <dbReference type="Google" id="ProtNLM"/>
    </source>
</evidence>
<evidence type="ECO:0000256" key="2">
    <source>
        <dbReference type="ARBA" id="ARBA00006175"/>
    </source>
</evidence>
<feature type="transmembrane region" description="Helical" evidence="10">
    <location>
        <begin position="121"/>
        <end position="141"/>
    </location>
</feature>